<protein>
    <submittedName>
        <fullName evidence="2">(salmon louse) hypothetical protein</fullName>
    </submittedName>
</protein>
<sequence length="341" mass="38687">MRTQGQRRKKERKRGGGAPTLQGLEYEEDDLKWHWYDDSGSALHSWVVVTPGNETQLTYTLKYESSHFEAREYQMDLRVFRRDIFGFWSILVESSISFSITEQLNGHILVPKDIVSSVVPLNLSLSFHDPHAFLGNATELKYFWAINDTNYGPTSEPFKIFNMATLGFSHFTTLTVASFATNNITKYGNFSTDIIVRDPINSVNATGDLWLKHNQILDLNMKCVMEVGPGAFVGQSKVRIIMLQEMRLVFIQLSSKMSVSLRYIASLLFRLRLAIETADFDFSIQDDHNLEYRTFWERLRDSMLNAFGNASDDVSHISSSNSSSHGGSVKPPVGIHYGSIS</sequence>
<proteinExistence type="predicted"/>
<dbReference type="InterPro" id="IPR045219">
    <property type="entry name" value="PKAT"/>
</dbReference>
<dbReference type="PANTHER" id="PTHR11861:SF8">
    <property type="entry name" value="PKD DOMAIN-CONTAINING PROTEIN"/>
    <property type="match status" value="1"/>
</dbReference>
<feature type="region of interest" description="Disordered" evidence="1">
    <location>
        <begin position="1"/>
        <end position="22"/>
    </location>
</feature>
<gene>
    <name evidence="2" type="ORF">LSAA_8843</name>
</gene>
<dbReference type="AlphaFoldDB" id="A0A7R8CTT2"/>
<name>A0A7R8CTT2_LEPSM</name>
<feature type="compositionally biased region" description="Basic residues" evidence="1">
    <location>
        <begin position="1"/>
        <end position="15"/>
    </location>
</feature>
<evidence type="ECO:0000256" key="1">
    <source>
        <dbReference type="SAM" id="MobiDB-lite"/>
    </source>
</evidence>
<dbReference type="EMBL" id="HG994583">
    <property type="protein sequence ID" value="CAF2928036.1"/>
    <property type="molecule type" value="Genomic_DNA"/>
</dbReference>
<keyword evidence="3" id="KW-1185">Reference proteome</keyword>
<evidence type="ECO:0000313" key="2">
    <source>
        <dbReference type="EMBL" id="CAF2928036.1"/>
    </source>
</evidence>
<evidence type="ECO:0000313" key="3">
    <source>
        <dbReference type="Proteomes" id="UP000675881"/>
    </source>
</evidence>
<accession>A0A7R8CTT2</accession>
<reference evidence="2" key="1">
    <citation type="submission" date="2021-02" db="EMBL/GenBank/DDBJ databases">
        <authorList>
            <person name="Bekaert M."/>
        </authorList>
    </citation>
    <scope>NUCLEOTIDE SEQUENCE</scope>
    <source>
        <strain evidence="2">IoA-00</strain>
    </source>
</reference>
<dbReference type="OrthoDB" id="6381995at2759"/>
<dbReference type="PANTHER" id="PTHR11861">
    <property type="entry name" value="MELANOCYTE PROTEIN PMEL 17-RELATED"/>
    <property type="match status" value="1"/>
</dbReference>
<feature type="compositionally biased region" description="Low complexity" evidence="1">
    <location>
        <begin position="318"/>
        <end position="329"/>
    </location>
</feature>
<dbReference type="Proteomes" id="UP000675881">
    <property type="component" value="Chromosome 4"/>
</dbReference>
<dbReference type="GO" id="GO:0005886">
    <property type="term" value="C:plasma membrane"/>
    <property type="evidence" value="ECO:0007669"/>
    <property type="project" value="TreeGrafter"/>
</dbReference>
<feature type="region of interest" description="Disordered" evidence="1">
    <location>
        <begin position="318"/>
        <end position="341"/>
    </location>
</feature>
<organism evidence="2 3">
    <name type="scientific">Lepeophtheirus salmonis</name>
    <name type="common">Salmon louse</name>
    <name type="synonym">Caligus salmonis</name>
    <dbReference type="NCBI Taxonomy" id="72036"/>
    <lineage>
        <taxon>Eukaryota</taxon>
        <taxon>Metazoa</taxon>
        <taxon>Ecdysozoa</taxon>
        <taxon>Arthropoda</taxon>
        <taxon>Crustacea</taxon>
        <taxon>Multicrustacea</taxon>
        <taxon>Hexanauplia</taxon>
        <taxon>Copepoda</taxon>
        <taxon>Siphonostomatoida</taxon>
        <taxon>Caligidae</taxon>
        <taxon>Lepeophtheirus</taxon>
    </lineage>
</organism>